<name>A0AAV4SD79_9ARAC</name>
<proteinExistence type="predicted"/>
<evidence type="ECO:0000313" key="1">
    <source>
        <dbReference type="EMBL" id="GIY31259.1"/>
    </source>
</evidence>
<protein>
    <submittedName>
        <fullName evidence="1">Uncharacterized protein</fullName>
    </submittedName>
</protein>
<keyword evidence="2" id="KW-1185">Reference proteome</keyword>
<dbReference type="Proteomes" id="UP001054837">
    <property type="component" value="Unassembled WGS sequence"/>
</dbReference>
<dbReference type="EMBL" id="BPLQ01007621">
    <property type="protein sequence ID" value="GIY31259.1"/>
    <property type="molecule type" value="Genomic_DNA"/>
</dbReference>
<comment type="caution">
    <text evidence="1">The sequence shown here is derived from an EMBL/GenBank/DDBJ whole genome shotgun (WGS) entry which is preliminary data.</text>
</comment>
<gene>
    <name evidence="1" type="ORF">CDAR_473771</name>
</gene>
<dbReference type="AlphaFoldDB" id="A0AAV4SD79"/>
<reference evidence="1 2" key="1">
    <citation type="submission" date="2021-06" db="EMBL/GenBank/DDBJ databases">
        <title>Caerostris darwini draft genome.</title>
        <authorList>
            <person name="Kono N."/>
            <person name="Arakawa K."/>
        </authorList>
    </citation>
    <scope>NUCLEOTIDE SEQUENCE [LARGE SCALE GENOMIC DNA]</scope>
</reference>
<organism evidence="1 2">
    <name type="scientific">Caerostris darwini</name>
    <dbReference type="NCBI Taxonomy" id="1538125"/>
    <lineage>
        <taxon>Eukaryota</taxon>
        <taxon>Metazoa</taxon>
        <taxon>Ecdysozoa</taxon>
        <taxon>Arthropoda</taxon>
        <taxon>Chelicerata</taxon>
        <taxon>Arachnida</taxon>
        <taxon>Araneae</taxon>
        <taxon>Araneomorphae</taxon>
        <taxon>Entelegynae</taxon>
        <taxon>Araneoidea</taxon>
        <taxon>Araneidae</taxon>
        <taxon>Caerostris</taxon>
    </lineage>
</organism>
<sequence>MAKITVCLPAALEGNIAKYFSEMANRALCGQPPLAQLGKCKAGRFTYSEHVSRAIAFKKKKRHISAVTRGPDDTCFQNIFHAQAPGNIPPLTVADVENEK</sequence>
<accession>A0AAV4SD79</accession>
<evidence type="ECO:0000313" key="2">
    <source>
        <dbReference type="Proteomes" id="UP001054837"/>
    </source>
</evidence>